<gene>
    <name evidence="6" type="ORF">CTAYLR_004337</name>
</gene>
<feature type="transmembrane region" description="Helical" evidence="5">
    <location>
        <begin position="260"/>
        <end position="279"/>
    </location>
</feature>
<evidence type="ECO:0000256" key="3">
    <source>
        <dbReference type="ARBA" id="ARBA00022989"/>
    </source>
</evidence>
<keyword evidence="2 5" id="KW-0812">Transmembrane</keyword>
<protein>
    <recommendedName>
        <fullName evidence="8">Integral membrane protein TerC</fullName>
    </recommendedName>
</protein>
<organism evidence="6 7">
    <name type="scientific">Chrysophaeum taylorii</name>
    <dbReference type="NCBI Taxonomy" id="2483200"/>
    <lineage>
        <taxon>Eukaryota</taxon>
        <taxon>Sar</taxon>
        <taxon>Stramenopiles</taxon>
        <taxon>Ochrophyta</taxon>
        <taxon>Pelagophyceae</taxon>
        <taxon>Pelagomonadales</taxon>
        <taxon>Pelagomonadaceae</taxon>
        <taxon>Chrysophaeum</taxon>
    </lineage>
</organism>
<dbReference type="AlphaFoldDB" id="A0AAD7UFY6"/>
<dbReference type="NCBIfam" id="TIGR03718">
    <property type="entry name" value="R_switched_Alx"/>
    <property type="match status" value="1"/>
</dbReference>
<dbReference type="InterPro" id="IPR022369">
    <property type="entry name" value="Integral_membrane_TerC_rswitch"/>
</dbReference>
<dbReference type="PANTHER" id="PTHR30238">
    <property type="entry name" value="MEMBRANE BOUND PREDICTED REDOX MODULATOR"/>
    <property type="match status" value="1"/>
</dbReference>
<dbReference type="EMBL" id="JAQMWT010000320">
    <property type="protein sequence ID" value="KAJ8604928.1"/>
    <property type="molecule type" value="Genomic_DNA"/>
</dbReference>
<evidence type="ECO:0000256" key="2">
    <source>
        <dbReference type="ARBA" id="ARBA00022692"/>
    </source>
</evidence>
<feature type="transmembrane region" description="Helical" evidence="5">
    <location>
        <begin position="285"/>
        <end position="304"/>
    </location>
</feature>
<dbReference type="Proteomes" id="UP001230188">
    <property type="component" value="Unassembled WGS sequence"/>
</dbReference>
<keyword evidence="3 5" id="KW-1133">Transmembrane helix</keyword>
<evidence type="ECO:0008006" key="8">
    <source>
        <dbReference type="Google" id="ProtNLM"/>
    </source>
</evidence>
<reference evidence="6" key="1">
    <citation type="submission" date="2023-01" db="EMBL/GenBank/DDBJ databases">
        <title>Metagenome sequencing of chrysophaentin producing Chrysophaeum taylorii.</title>
        <authorList>
            <person name="Davison J."/>
            <person name="Bewley C."/>
        </authorList>
    </citation>
    <scope>NUCLEOTIDE SEQUENCE</scope>
    <source>
        <strain evidence="6">NIES-1699</strain>
    </source>
</reference>
<sequence length="328" mass="35678">MRWRWYFVVLGVASALELPWKTQRRVWLRGGGRSEASEVRGAVAKTLVTVGAASACGVGIGVLKGRASALEFFASYLVEQSLSVDNLFVFILLFEYFKVPVELQDRALSWGIIGAVAMRGIMISFGVAAVRRFRSVTLVFAAILLASAVKLLTEDESAPVGDNAIVSIARRLCDATDHFDGDRFFTVVKAKRVATPLFLCVVCIELSDFVFAVDSIPAVLAVSRDPFVVYSSNVFAIAALRSLYAVLAVAIDNLPYLRPAVAFILGFVGLKMMLDFFHVHVSTSLSLAVILACLAGGVLASLAANHHHHYHHRRSTPPDPRHDTTTVV</sequence>
<keyword evidence="4 5" id="KW-0472">Membrane</keyword>
<comment type="caution">
    <text evidence="6">The sequence shown here is derived from an EMBL/GenBank/DDBJ whole genome shotgun (WGS) entry which is preliminary data.</text>
</comment>
<evidence type="ECO:0000313" key="6">
    <source>
        <dbReference type="EMBL" id="KAJ8604928.1"/>
    </source>
</evidence>
<accession>A0AAD7UFY6</accession>
<proteinExistence type="predicted"/>
<dbReference type="GO" id="GO:0016020">
    <property type="term" value="C:membrane"/>
    <property type="evidence" value="ECO:0007669"/>
    <property type="project" value="UniProtKB-SubCell"/>
</dbReference>
<evidence type="ECO:0000256" key="4">
    <source>
        <dbReference type="ARBA" id="ARBA00023136"/>
    </source>
</evidence>
<feature type="transmembrane region" description="Helical" evidence="5">
    <location>
        <begin position="39"/>
        <end position="63"/>
    </location>
</feature>
<name>A0AAD7UFY6_9STRA</name>
<feature type="transmembrane region" description="Helical" evidence="5">
    <location>
        <begin position="108"/>
        <end position="129"/>
    </location>
</feature>
<evidence type="ECO:0000313" key="7">
    <source>
        <dbReference type="Proteomes" id="UP001230188"/>
    </source>
</evidence>
<evidence type="ECO:0000256" key="5">
    <source>
        <dbReference type="SAM" id="Phobius"/>
    </source>
</evidence>
<dbReference type="InterPro" id="IPR005496">
    <property type="entry name" value="Integral_membrane_TerC"/>
</dbReference>
<feature type="transmembrane region" description="Helical" evidence="5">
    <location>
        <begin position="227"/>
        <end position="251"/>
    </location>
</feature>
<keyword evidence="7" id="KW-1185">Reference proteome</keyword>
<comment type="subcellular location">
    <subcellularLocation>
        <location evidence="1">Membrane</location>
        <topology evidence="1">Multi-pass membrane protein</topology>
    </subcellularLocation>
</comment>
<dbReference type="PANTHER" id="PTHR30238:SF0">
    <property type="entry name" value="THYLAKOID MEMBRANE PROTEIN TERC, CHLOROPLASTIC"/>
    <property type="match status" value="1"/>
</dbReference>
<dbReference type="Pfam" id="PF03741">
    <property type="entry name" value="TerC"/>
    <property type="match status" value="1"/>
</dbReference>
<evidence type="ECO:0000256" key="1">
    <source>
        <dbReference type="ARBA" id="ARBA00004141"/>
    </source>
</evidence>